<evidence type="ECO:0000313" key="1">
    <source>
        <dbReference type="EMBL" id="KAK3716609.1"/>
    </source>
</evidence>
<sequence length="153" mass="16781">MGFGNGPPLILSNCKIGSNARTSHTLKKHLPSCFVLKTAYSSCRVYDVANAVGFVVLTRVQSDDSLLLLTQARSVVTAFKFFTWMPCPSNINRIFLFGDGFPNAATAKKYPSPSILCHMEHRPSLQGCSRDPMDFSTFSPIPLLLQADIALHS</sequence>
<organism evidence="1 2">
    <name type="scientific">Elysia crispata</name>
    <name type="common">lettuce slug</name>
    <dbReference type="NCBI Taxonomy" id="231223"/>
    <lineage>
        <taxon>Eukaryota</taxon>
        <taxon>Metazoa</taxon>
        <taxon>Spiralia</taxon>
        <taxon>Lophotrochozoa</taxon>
        <taxon>Mollusca</taxon>
        <taxon>Gastropoda</taxon>
        <taxon>Heterobranchia</taxon>
        <taxon>Euthyneura</taxon>
        <taxon>Panpulmonata</taxon>
        <taxon>Sacoglossa</taxon>
        <taxon>Placobranchoidea</taxon>
        <taxon>Plakobranchidae</taxon>
        <taxon>Elysia</taxon>
    </lineage>
</organism>
<proteinExistence type="predicted"/>
<protein>
    <submittedName>
        <fullName evidence="1">Uncharacterized protein</fullName>
    </submittedName>
</protein>
<accession>A0AAE0XWJ9</accession>
<evidence type="ECO:0000313" key="2">
    <source>
        <dbReference type="Proteomes" id="UP001283361"/>
    </source>
</evidence>
<dbReference type="EMBL" id="JAWDGP010007472">
    <property type="protein sequence ID" value="KAK3716609.1"/>
    <property type="molecule type" value="Genomic_DNA"/>
</dbReference>
<comment type="caution">
    <text evidence="1">The sequence shown here is derived from an EMBL/GenBank/DDBJ whole genome shotgun (WGS) entry which is preliminary data.</text>
</comment>
<reference evidence="1" key="1">
    <citation type="journal article" date="2023" name="G3 (Bethesda)">
        <title>A reference genome for the long-term kleptoplast-retaining sea slug Elysia crispata morphotype clarki.</title>
        <authorList>
            <person name="Eastman K.E."/>
            <person name="Pendleton A.L."/>
            <person name="Shaikh M.A."/>
            <person name="Suttiyut T."/>
            <person name="Ogas R."/>
            <person name="Tomko P."/>
            <person name="Gavelis G."/>
            <person name="Widhalm J.R."/>
            <person name="Wisecaver J.H."/>
        </authorList>
    </citation>
    <scope>NUCLEOTIDE SEQUENCE</scope>
    <source>
        <strain evidence="1">ECLA1</strain>
    </source>
</reference>
<dbReference type="AlphaFoldDB" id="A0AAE0XWJ9"/>
<name>A0AAE0XWJ9_9GAST</name>
<keyword evidence="2" id="KW-1185">Reference proteome</keyword>
<dbReference type="Proteomes" id="UP001283361">
    <property type="component" value="Unassembled WGS sequence"/>
</dbReference>
<gene>
    <name evidence="1" type="ORF">RRG08_039404</name>
</gene>